<dbReference type="Proteomes" id="UP001243375">
    <property type="component" value="Unassembled WGS sequence"/>
</dbReference>
<organism evidence="1 2">
    <name type="scientific">Naganishia vaughanmartiniae</name>
    <dbReference type="NCBI Taxonomy" id="1424756"/>
    <lineage>
        <taxon>Eukaryota</taxon>
        <taxon>Fungi</taxon>
        <taxon>Dikarya</taxon>
        <taxon>Basidiomycota</taxon>
        <taxon>Agaricomycotina</taxon>
        <taxon>Tremellomycetes</taxon>
        <taxon>Filobasidiales</taxon>
        <taxon>Filobasidiaceae</taxon>
        <taxon>Naganishia</taxon>
    </lineage>
</organism>
<dbReference type="EMBL" id="JASBWU010000005">
    <property type="protein sequence ID" value="KAJ9121551.1"/>
    <property type="molecule type" value="Genomic_DNA"/>
</dbReference>
<evidence type="ECO:0000313" key="2">
    <source>
        <dbReference type="Proteomes" id="UP001243375"/>
    </source>
</evidence>
<comment type="caution">
    <text evidence="1">The sequence shown here is derived from an EMBL/GenBank/DDBJ whole genome shotgun (WGS) entry which is preliminary data.</text>
</comment>
<keyword evidence="2" id="KW-1185">Reference proteome</keyword>
<sequence length="337" mass="37244">MISISGSAKGTEDMLHARQQKQAVAQQSTKLHNFKNTCRKTFGMTPLEAEPTAGPVIEIPPWELLQLNTACLDLNPIPTPEVLPLDEKRAALSYWPSREVSYDTSRTDDLSRNDRIHTSSTLVSSINGRNDSHDSQPKPTSLIDEKSENFIDVPDLLINDERVPSSLSGHEQPPSPLQLDQDLCPAPLPICELHSGISITNKSTVTFDIVEDLPQDAAGPETAGQTLKDFFQSHLATETEVRHAHGGGNIGPEESAAEYSNRQAALLMLYFPLAYIVIFSFSLVRLIHDMITSTPSRALTILSLWFVLSAGLIDAMVYGVAEIVIRRRVRRNLPDRD</sequence>
<proteinExistence type="predicted"/>
<accession>A0ACC2XD46</accession>
<reference evidence="1" key="1">
    <citation type="submission" date="2023-04" db="EMBL/GenBank/DDBJ databases">
        <title>Draft Genome sequencing of Naganishia species isolated from polar environments using Oxford Nanopore Technology.</title>
        <authorList>
            <person name="Leo P."/>
            <person name="Venkateswaran K."/>
        </authorList>
    </citation>
    <scope>NUCLEOTIDE SEQUENCE</scope>
    <source>
        <strain evidence="1">MNA-CCFEE 5425</strain>
    </source>
</reference>
<evidence type="ECO:0000313" key="1">
    <source>
        <dbReference type="EMBL" id="KAJ9121551.1"/>
    </source>
</evidence>
<protein>
    <submittedName>
        <fullName evidence="1">Uncharacterized protein</fullName>
    </submittedName>
</protein>
<gene>
    <name evidence="1" type="ORF">QFC22_002170</name>
</gene>
<name>A0ACC2XD46_9TREE</name>